<evidence type="ECO:0000256" key="1">
    <source>
        <dbReference type="SAM" id="SignalP"/>
    </source>
</evidence>
<dbReference type="Pfam" id="PF07661">
    <property type="entry name" value="MORN_2"/>
    <property type="match status" value="3"/>
</dbReference>
<name>A0AAV3K457_ACIBA</name>
<keyword evidence="1" id="KW-0732">Signal</keyword>
<comment type="caution">
    <text evidence="2">The sequence shown here is derived from an EMBL/GenBank/DDBJ whole genome shotgun (WGS) entry which is preliminary data.</text>
</comment>
<reference evidence="2 3" key="1">
    <citation type="submission" date="2013-08" db="EMBL/GenBank/DDBJ databases">
        <title>Study of Ammonical-Nitrogen removal by Nitrification Denitrification process using lab isolates.</title>
        <authorList>
            <person name="Khardenavis A.A."/>
            <person name="Pal R.R."/>
            <person name="Kapley A."/>
            <person name="Qureshi A."/>
            <person name="Purohit H.J."/>
        </authorList>
    </citation>
    <scope>NUCLEOTIDE SEQUENCE [LARGE SCALE GENOMIC DNA]</scope>
    <source>
        <strain evidence="2 3">EGD-HP18</strain>
    </source>
</reference>
<dbReference type="EMBL" id="AVST01000001">
    <property type="protein sequence ID" value="ERH73138.1"/>
    <property type="molecule type" value="Genomic_DNA"/>
</dbReference>
<dbReference type="AlphaFoldDB" id="A0AAV3K457"/>
<dbReference type="Proteomes" id="UP000016517">
    <property type="component" value="Unassembled WGS sequence"/>
</dbReference>
<feature type="chain" id="PRO_5043932231" description="Toxin-antitoxin system YwqK family antitoxin" evidence="1">
    <location>
        <begin position="22"/>
        <end position="238"/>
    </location>
</feature>
<dbReference type="SUPFAM" id="SSF82185">
    <property type="entry name" value="Histone H3 K4-specific methyltransferase SET7/9 N-terminal domain"/>
    <property type="match status" value="1"/>
</dbReference>
<accession>A0AAV3K457</accession>
<dbReference type="InterPro" id="IPR011652">
    <property type="entry name" value="MORN_2"/>
</dbReference>
<evidence type="ECO:0000313" key="2">
    <source>
        <dbReference type="EMBL" id="ERH73138.1"/>
    </source>
</evidence>
<evidence type="ECO:0008006" key="4">
    <source>
        <dbReference type="Google" id="ProtNLM"/>
    </source>
</evidence>
<sequence length="238" mass="27562">MKFSVICVLSSLFLLSGCSQSETHSINLNEESKQKKETRDASVSSPILYMKNAESSGQEITTKEQAEFYRILLKKLDGNRFLVQDFYITGKKQTDPYILTDGKLDYVYNEQADTSYYPREGSRVVWYESGDKAAETEYHEHKENGLWRVWYENGNLKEETNYKAGKINGITKTWNEDGQLTGECSYKNGLEDGRCYEKYTMNPQAFIYDGTYKKGVKVGEWKEWDEDGKLVKVENHDD</sequence>
<evidence type="ECO:0000313" key="3">
    <source>
        <dbReference type="Proteomes" id="UP000016517"/>
    </source>
</evidence>
<dbReference type="RefSeq" id="WP_004910037.1">
    <property type="nucleotide sequence ID" value="NZ_AVST01000001.1"/>
</dbReference>
<organism evidence="2 3">
    <name type="scientific">Acinetobacter baumannii EGD-HP18</name>
    <dbReference type="NCBI Taxonomy" id="1358412"/>
    <lineage>
        <taxon>Bacteria</taxon>
        <taxon>Pseudomonadati</taxon>
        <taxon>Pseudomonadota</taxon>
        <taxon>Gammaproteobacteria</taxon>
        <taxon>Moraxellales</taxon>
        <taxon>Moraxellaceae</taxon>
        <taxon>Acinetobacter</taxon>
        <taxon>Acinetobacter calcoaceticus/baumannii complex</taxon>
    </lineage>
</organism>
<protein>
    <recommendedName>
        <fullName evidence="4">Toxin-antitoxin system YwqK family antitoxin</fullName>
    </recommendedName>
</protein>
<proteinExistence type="predicted"/>
<dbReference type="PROSITE" id="PS51257">
    <property type="entry name" value="PROKAR_LIPOPROTEIN"/>
    <property type="match status" value="1"/>
</dbReference>
<gene>
    <name evidence="2" type="ORF">N173_01745</name>
</gene>
<dbReference type="Gene3D" id="3.90.930.1">
    <property type="match status" value="1"/>
</dbReference>
<feature type="signal peptide" evidence="1">
    <location>
        <begin position="1"/>
        <end position="21"/>
    </location>
</feature>